<evidence type="ECO:0000256" key="2">
    <source>
        <dbReference type="SAM" id="SignalP"/>
    </source>
</evidence>
<reference evidence="4 5" key="1">
    <citation type="submission" date="2016-10" db="EMBL/GenBank/DDBJ databases">
        <authorList>
            <person name="de Groot N.N."/>
        </authorList>
    </citation>
    <scope>NUCLEOTIDE SEQUENCE [LARGE SCALE GENOMIC DNA]</scope>
    <source>
        <strain evidence="4 5">KHGC13</strain>
    </source>
</reference>
<feature type="chain" id="PRO_5039361087" description="Cyclophilin-like domain-containing protein" evidence="2">
    <location>
        <begin position="21"/>
        <end position="163"/>
    </location>
</feature>
<feature type="region of interest" description="Disordered" evidence="1">
    <location>
        <begin position="23"/>
        <end position="48"/>
    </location>
</feature>
<keyword evidence="2" id="KW-0732">Signal</keyword>
<organism evidence="4 5">
    <name type="scientific">Eubacterium pyruvativorans</name>
    <dbReference type="NCBI Taxonomy" id="155865"/>
    <lineage>
        <taxon>Bacteria</taxon>
        <taxon>Bacillati</taxon>
        <taxon>Bacillota</taxon>
        <taxon>Clostridia</taxon>
        <taxon>Eubacteriales</taxon>
        <taxon>Eubacteriaceae</taxon>
        <taxon>Eubacterium</taxon>
    </lineage>
</organism>
<dbReference type="InterPro" id="IPR029000">
    <property type="entry name" value="Cyclophilin-like_dom_sf"/>
</dbReference>
<dbReference type="STRING" id="155865.SAMN05216515_11617"/>
<dbReference type="Proteomes" id="UP000198817">
    <property type="component" value="Unassembled WGS sequence"/>
</dbReference>
<evidence type="ECO:0000313" key="4">
    <source>
        <dbReference type="EMBL" id="SFU58399.1"/>
    </source>
</evidence>
<dbReference type="AlphaFoldDB" id="A0A1I7HCS3"/>
<dbReference type="InterPro" id="IPR041183">
    <property type="entry name" value="Cyclophilin-like"/>
</dbReference>
<dbReference type="PROSITE" id="PS51257">
    <property type="entry name" value="PROKAR_LIPOPROTEIN"/>
    <property type="match status" value="1"/>
</dbReference>
<feature type="signal peptide" evidence="2">
    <location>
        <begin position="1"/>
        <end position="20"/>
    </location>
</feature>
<sequence>MRKLAILMASILLVLSGCTAQKSISTEPQTTSSQTESVIPVEPSDEKTQKAEDTMRLLIGETEVPVTWENNVSVEALKELSPVTIQMSMYGGFEQVGPIGQSIVRNDVQTETSYGDIVLYSGNQIVIFYGSNSWAYTRLGHVDLSQQEMREMLGSGDVAITLE</sequence>
<feature type="compositionally biased region" description="Low complexity" evidence="1">
    <location>
        <begin position="25"/>
        <end position="37"/>
    </location>
</feature>
<dbReference type="Pfam" id="PF18050">
    <property type="entry name" value="Cyclophil_like2"/>
    <property type="match status" value="1"/>
</dbReference>
<name>A0A1I7HCS3_9FIRM</name>
<dbReference type="Gene3D" id="2.40.100.20">
    <property type="match status" value="1"/>
</dbReference>
<dbReference type="EMBL" id="FPBT01000015">
    <property type="protein sequence ID" value="SFU58399.1"/>
    <property type="molecule type" value="Genomic_DNA"/>
</dbReference>
<dbReference type="RefSeq" id="WP_090471412.1">
    <property type="nucleotide sequence ID" value="NZ_FOWF01000016.1"/>
</dbReference>
<proteinExistence type="predicted"/>
<dbReference type="OrthoDB" id="9801466at2"/>
<evidence type="ECO:0000259" key="3">
    <source>
        <dbReference type="Pfam" id="PF18050"/>
    </source>
</evidence>
<evidence type="ECO:0000256" key="1">
    <source>
        <dbReference type="SAM" id="MobiDB-lite"/>
    </source>
</evidence>
<keyword evidence="5" id="KW-1185">Reference proteome</keyword>
<dbReference type="SUPFAM" id="SSF50891">
    <property type="entry name" value="Cyclophilin-like"/>
    <property type="match status" value="1"/>
</dbReference>
<evidence type="ECO:0000313" key="5">
    <source>
        <dbReference type="Proteomes" id="UP000198817"/>
    </source>
</evidence>
<accession>A0A1I7HCS3</accession>
<protein>
    <recommendedName>
        <fullName evidence="3">Cyclophilin-like domain-containing protein</fullName>
    </recommendedName>
</protein>
<feature type="domain" description="Cyclophilin-like" evidence="3">
    <location>
        <begin position="59"/>
        <end position="163"/>
    </location>
</feature>
<gene>
    <name evidence="4" type="ORF">SAMN05216508_11517</name>
</gene>